<accession>A0ABT0U7G9</accession>
<evidence type="ECO:0000256" key="1">
    <source>
        <dbReference type="ARBA" id="ARBA00007613"/>
    </source>
</evidence>
<dbReference type="PANTHER" id="PTHR30203">
    <property type="entry name" value="OUTER MEMBRANE CATION EFFLUX PROTEIN"/>
    <property type="match status" value="1"/>
</dbReference>
<dbReference type="InterPro" id="IPR003423">
    <property type="entry name" value="OMP_efflux"/>
</dbReference>
<dbReference type="Proteomes" id="UP001202961">
    <property type="component" value="Unassembled WGS sequence"/>
</dbReference>
<sequence length="750" mass="83081">MKLRSGITKVRQERHHRSLTVAATLMLTILVVPAGAQTGQPDPQQTETPDDVTHLFLDLLPTRPVPTGVLSPIIPARVVSDPHRATSLHSTLNSLTATEAVPRENAPAASEIRHGVDSDALTDPVPIVGLVEPIELPVPSEVPNQTPNISDPIVRNFGAAGSCGLSGHPDVPAPIQQGPFVNQLNPYRSRAADLPNHPAALPGEFCGTDDPKLDSLMWWEALITQPLGLAEQTFPVDVCNLAETSLIASPYVRGLLTEPKIRWNDMVIADAEFDCTTFIESKFARSNDPVGSILTTGDSSDRFLDNLFTSAAGVRKRYRTGGDIEVVQRGGFQDNNSTYLTPNPQGTSRLEINFSQPLLRDHGRAVNTTRVLLAQINVQLANSETRDEVERHLLDVTKTYWELYQARAEYLQRKRLLHAAEVLHAKLLARGAIDSQQRQILRAEVAITQRRSDLIRIETRIRNSQSRLRMLTADPNLMRSGNWELLPEELPIANFVEISPRSATLTALDNRPDIAQSLRQIEAVSSKVGAAKNQVLPRLDLLLSSYVAGLDSRSDTLGAIANQFTDGGPGYAAGFVFELPVGNRAARARLQRNQWELNRSIYEFQQTTESAITTVEIAVRETQTAYAEMTCKRQSLLAATREVVYLQQRWQWLPDPTESAVLLIEDLLDAQERVAEEEQALTRAQVAYAVSWITLHKAMGILLQVHTQDQLAADVRRSEQWFHEEGVEIEVEDKLDHGSDHFEMLDGSAP</sequence>
<name>A0ABT0U7G9_9BACT</name>
<reference evidence="2 3" key="1">
    <citation type="journal article" date="2022" name="Syst. Appl. Microbiol.">
        <title>Rhodopirellula aestuarii sp. nov., a novel member of the genus Rhodopirellula isolated from brackish sediments collected in the Tagus River estuary, Portugal.</title>
        <authorList>
            <person name="Vitorino I.R."/>
            <person name="Klimek D."/>
            <person name="Calusinska M."/>
            <person name="Lobo-da-Cunha A."/>
            <person name="Vasconcelos V."/>
            <person name="Lage O.M."/>
        </authorList>
    </citation>
    <scope>NUCLEOTIDE SEQUENCE [LARGE SCALE GENOMIC DNA]</scope>
    <source>
        <strain evidence="2 3">ICT_H3.1</strain>
    </source>
</reference>
<dbReference type="InterPro" id="IPR010131">
    <property type="entry name" value="MdtP/NodT-like"/>
</dbReference>
<comment type="similarity">
    <text evidence="1">Belongs to the outer membrane factor (OMF) (TC 1.B.17) family.</text>
</comment>
<evidence type="ECO:0000313" key="3">
    <source>
        <dbReference type="Proteomes" id="UP001202961"/>
    </source>
</evidence>
<proteinExistence type="inferred from homology"/>
<dbReference type="SUPFAM" id="SSF56954">
    <property type="entry name" value="Outer membrane efflux proteins (OEP)"/>
    <property type="match status" value="1"/>
</dbReference>
<organism evidence="2 3">
    <name type="scientific">Aporhodopirellula aestuarii</name>
    <dbReference type="NCBI Taxonomy" id="2950107"/>
    <lineage>
        <taxon>Bacteria</taxon>
        <taxon>Pseudomonadati</taxon>
        <taxon>Planctomycetota</taxon>
        <taxon>Planctomycetia</taxon>
        <taxon>Pirellulales</taxon>
        <taxon>Pirellulaceae</taxon>
        <taxon>Aporhodopirellula</taxon>
    </lineage>
</organism>
<dbReference type="EMBL" id="JAMQBK010000055">
    <property type="protein sequence ID" value="MCM2372826.1"/>
    <property type="molecule type" value="Genomic_DNA"/>
</dbReference>
<dbReference type="Pfam" id="PF02321">
    <property type="entry name" value="OEP"/>
    <property type="match status" value="1"/>
</dbReference>
<comment type="caution">
    <text evidence="2">The sequence shown here is derived from an EMBL/GenBank/DDBJ whole genome shotgun (WGS) entry which is preliminary data.</text>
</comment>
<gene>
    <name evidence="2" type="ORF">NB063_19605</name>
</gene>
<dbReference type="RefSeq" id="WP_250930461.1">
    <property type="nucleotide sequence ID" value="NZ_JAMQBK010000055.1"/>
</dbReference>
<evidence type="ECO:0000313" key="2">
    <source>
        <dbReference type="EMBL" id="MCM2372826.1"/>
    </source>
</evidence>
<keyword evidence="3" id="KW-1185">Reference proteome</keyword>
<dbReference type="PANTHER" id="PTHR30203:SF33">
    <property type="entry name" value="BLR4455 PROTEIN"/>
    <property type="match status" value="1"/>
</dbReference>
<dbReference type="Gene3D" id="1.20.1600.10">
    <property type="entry name" value="Outer membrane efflux proteins (OEP)"/>
    <property type="match status" value="1"/>
</dbReference>
<protein>
    <submittedName>
        <fullName evidence="2">TolC family protein</fullName>
    </submittedName>
</protein>